<dbReference type="PROSITE" id="PS50835">
    <property type="entry name" value="IG_LIKE"/>
    <property type="match status" value="1"/>
</dbReference>
<dbReference type="SUPFAM" id="SSF48726">
    <property type="entry name" value="Immunoglobulin"/>
    <property type="match status" value="3"/>
</dbReference>
<dbReference type="PANTHER" id="PTHR12231:SF105">
    <property type="entry name" value="LACHESIN-LIKE PROTEIN"/>
    <property type="match status" value="1"/>
</dbReference>
<dbReference type="SMART" id="SM00408">
    <property type="entry name" value="IGc2"/>
    <property type="match status" value="1"/>
</dbReference>
<evidence type="ECO:0000256" key="6">
    <source>
        <dbReference type="ARBA" id="ARBA00023157"/>
    </source>
</evidence>
<organism evidence="10 11">
    <name type="scientific">Brassicogethes aeneus</name>
    <name type="common">Rape pollen beetle</name>
    <name type="synonym">Meligethes aeneus</name>
    <dbReference type="NCBI Taxonomy" id="1431903"/>
    <lineage>
        <taxon>Eukaryota</taxon>
        <taxon>Metazoa</taxon>
        <taxon>Ecdysozoa</taxon>
        <taxon>Arthropoda</taxon>
        <taxon>Hexapoda</taxon>
        <taxon>Insecta</taxon>
        <taxon>Pterygota</taxon>
        <taxon>Neoptera</taxon>
        <taxon>Endopterygota</taxon>
        <taxon>Coleoptera</taxon>
        <taxon>Polyphaga</taxon>
        <taxon>Cucujiformia</taxon>
        <taxon>Nitidulidae</taxon>
        <taxon>Meligethinae</taxon>
        <taxon>Brassicogethes</taxon>
    </lineage>
</organism>
<dbReference type="FunFam" id="2.60.40.10:FF:000328">
    <property type="entry name" value="CLUMA_CG000981, isoform A"/>
    <property type="match status" value="1"/>
</dbReference>
<sequence length="318" mass="36034">MKADDQTILSLHTRVITHNPRITVTHDDSLKTWQLRIRQLKESDRGCYMCQINTGEMKKQLGCVDVQVPPDIEDEGTSSDVTVTEKENVTLSCSAKGHPEPRILWRREDGNHIHVQVSKHEVQKVDTFSGPVLKLVRVERKQMGAYLCIASNDVPPAVSKRVTLNINFSPKVHVQKSLVGAPQHATAKLKCDAEAFPNSNNYWVRENEVVLNGNKTNYNHNDYNNHDDDHHYYHYDRVKFNFRFPPCGSILVTKLIPAICPVLDERVIEDDPSENWLFPSVAPAPLELETLSGAPPVRTASLIFHLAMIMLPPLLILR</sequence>
<keyword evidence="6" id="KW-1015">Disulfide bond</keyword>
<comment type="subcellular location">
    <subcellularLocation>
        <location evidence="1">Cell membrane</location>
    </subcellularLocation>
</comment>
<keyword evidence="3" id="KW-0732">Signal</keyword>
<keyword evidence="11" id="KW-1185">Reference proteome</keyword>
<evidence type="ECO:0000256" key="3">
    <source>
        <dbReference type="ARBA" id="ARBA00022729"/>
    </source>
</evidence>
<dbReference type="Gene3D" id="2.60.40.10">
    <property type="entry name" value="Immunoglobulins"/>
    <property type="match status" value="2"/>
</dbReference>
<dbReference type="OrthoDB" id="10012075at2759"/>
<dbReference type="AlphaFoldDB" id="A0A9P0B1N5"/>
<protein>
    <recommendedName>
        <fullName evidence="9">Ig-like domain-containing protein</fullName>
    </recommendedName>
</protein>
<dbReference type="InterPro" id="IPR013783">
    <property type="entry name" value="Ig-like_fold"/>
</dbReference>
<dbReference type="InterPro" id="IPR007110">
    <property type="entry name" value="Ig-like_dom"/>
</dbReference>
<dbReference type="PANTHER" id="PTHR12231">
    <property type="entry name" value="CTX-RELATED TYPE I TRANSMEMBRANE PROTEIN"/>
    <property type="match status" value="1"/>
</dbReference>
<evidence type="ECO:0000313" key="10">
    <source>
        <dbReference type="EMBL" id="CAH0553570.1"/>
    </source>
</evidence>
<dbReference type="GO" id="GO:0043005">
    <property type="term" value="C:neuron projection"/>
    <property type="evidence" value="ECO:0007669"/>
    <property type="project" value="TreeGrafter"/>
</dbReference>
<name>A0A9P0B1N5_BRAAE</name>
<dbReference type="InterPro" id="IPR003598">
    <property type="entry name" value="Ig_sub2"/>
</dbReference>
<dbReference type="InterPro" id="IPR036179">
    <property type="entry name" value="Ig-like_dom_sf"/>
</dbReference>
<keyword evidence="5" id="KW-0472">Membrane</keyword>
<dbReference type="InterPro" id="IPR003599">
    <property type="entry name" value="Ig_sub"/>
</dbReference>
<keyword evidence="7" id="KW-0325">Glycoprotein</keyword>
<dbReference type="GO" id="GO:0005886">
    <property type="term" value="C:plasma membrane"/>
    <property type="evidence" value="ECO:0007669"/>
    <property type="project" value="UniProtKB-SubCell"/>
</dbReference>
<proteinExistence type="predicted"/>
<evidence type="ECO:0000256" key="7">
    <source>
        <dbReference type="ARBA" id="ARBA00023180"/>
    </source>
</evidence>
<dbReference type="EMBL" id="OV121134">
    <property type="protein sequence ID" value="CAH0553570.1"/>
    <property type="molecule type" value="Genomic_DNA"/>
</dbReference>
<evidence type="ECO:0000256" key="1">
    <source>
        <dbReference type="ARBA" id="ARBA00004236"/>
    </source>
</evidence>
<evidence type="ECO:0000256" key="5">
    <source>
        <dbReference type="ARBA" id="ARBA00023136"/>
    </source>
</evidence>
<keyword evidence="4" id="KW-0677">Repeat</keyword>
<dbReference type="InterPro" id="IPR051170">
    <property type="entry name" value="Neural/epithelial_adhesion"/>
</dbReference>
<evidence type="ECO:0000256" key="4">
    <source>
        <dbReference type="ARBA" id="ARBA00022737"/>
    </source>
</evidence>
<evidence type="ECO:0000313" key="11">
    <source>
        <dbReference type="Proteomes" id="UP001154078"/>
    </source>
</evidence>
<reference evidence="10" key="1">
    <citation type="submission" date="2021-12" db="EMBL/GenBank/DDBJ databases">
        <authorList>
            <person name="King R."/>
        </authorList>
    </citation>
    <scope>NUCLEOTIDE SEQUENCE</scope>
</reference>
<dbReference type="Pfam" id="PF13927">
    <property type="entry name" value="Ig_3"/>
    <property type="match status" value="1"/>
</dbReference>
<evidence type="ECO:0000256" key="8">
    <source>
        <dbReference type="ARBA" id="ARBA00023319"/>
    </source>
</evidence>
<keyword evidence="2" id="KW-1003">Cell membrane</keyword>
<evidence type="ECO:0000256" key="2">
    <source>
        <dbReference type="ARBA" id="ARBA00022475"/>
    </source>
</evidence>
<dbReference type="SMART" id="SM00409">
    <property type="entry name" value="IG"/>
    <property type="match status" value="2"/>
</dbReference>
<accession>A0A9P0B1N5</accession>
<gene>
    <name evidence="10" type="ORF">MELIAE_LOCUS5532</name>
</gene>
<feature type="domain" description="Ig-like" evidence="9">
    <location>
        <begin position="70"/>
        <end position="165"/>
    </location>
</feature>
<dbReference type="Proteomes" id="UP001154078">
    <property type="component" value="Chromosome 3"/>
</dbReference>
<evidence type="ECO:0000259" key="9">
    <source>
        <dbReference type="PROSITE" id="PS50835"/>
    </source>
</evidence>
<keyword evidence="8" id="KW-0393">Immunoglobulin domain</keyword>